<reference evidence="3" key="1">
    <citation type="submission" date="2022-09" db="EMBL/GenBank/DDBJ databases">
        <title>Diverse halophilic archaea isolated from saline environments.</title>
        <authorList>
            <person name="Cui H.-L."/>
        </authorList>
    </citation>
    <scope>NUCLEOTIDE SEQUENCE</scope>
    <source>
        <strain evidence="3">ZS-35-S2</strain>
    </source>
</reference>
<feature type="coiled-coil region" evidence="1">
    <location>
        <begin position="45"/>
        <end position="72"/>
    </location>
</feature>
<dbReference type="GeneID" id="74941027"/>
<name>A0A9E7R3L3_9EURY</name>
<keyword evidence="1" id="KW-0175">Coiled coil</keyword>
<evidence type="ECO:0000256" key="2">
    <source>
        <dbReference type="SAM" id="Phobius"/>
    </source>
</evidence>
<accession>A0A9E7R3L3</accession>
<evidence type="ECO:0008006" key="5">
    <source>
        <dbReference type="Google" id="ProtNLM"/>
    </source>
</evidence>
<organism evidence="3 4">
    <name type="scientific">Salinirubellus salinus</name>
    <dbReference type="NCBI Taxonomy" id="1364945"/>
    <lineage>
        <taxon>Archaea</taxon>
        <taxon>Methanobacteriati</taxon>
        <taxon>Methanobacteriota</taxon>
        <taxon>Stenosarchaea group</taxon>
        <taxon>Halobacteria</taxon>
        <taxon>Halobacteriales</taxon>
        <taxon>Natronomonadaceae</taxon>
        <taxon>Salinirubellus</taxon>
    </lineage>
</organism>
<dbReference type="EMBL" id="CP104003">
    <property type="protein sequence ID" value="UWM54937.1"/>
    <property type="molecule type" value="Genomic_DNA"/>
</dbReference>
<keyword evidence="2" id="KW-0812">Transmembrane</keyword>
<evidence type="ECO:0000256" key="1">
    <source>
        <dbReference type="SAM" id="Coils"/>
    </source>
</evidence>
<evidence type="ECO:0000313" key="4">
    <source>
        <dbReference type="Proteomes" id="UP001057580"/>
    </source>
</evidence>
<keyword evidence="4" id="KW-1185">Reference proteome</keyword>
<dbReference type="Proteomes" id="UP001057580">
    <property type="component" value="Chromosome"/>
</dbReference>
<protein>
    <recommendedName>
        <fullName evidence="5">Preprotein translocase subunit TatA</fullName>
    </recommendedName>
</protein>
<keyword evidence="2" id="KW-1133">Transmembrane helix</keyword>
<dbReference type="RefSeq" id="WP_260593978.1">
    <property type="nucleotide sequence ID" value="NZ_CP104003.1"/>
</dbReference>
<evidence type="ECO:0000313" key="3">
    <source>
        <dbReference type="EMBL" id="UWM54937.1"/>
    </source>
</evidence>
<feature type="transmembrane region" description="Helical" evidence="2">
    <location>
        <begin position="15"/>
        <end position="41"/>
    </location>
</feature>
<dbReference type="KEGG" id="ssai:N0B31_01355"/>
<gene>
    <name evidence="3" type="ORF">N0B31_01355</name>
</gene>
<proteinExistence type="predicted"/>
<keyword evidence="2" id="KW-0472">Membrane</keyword>
<dbReference type="AlphaFoldDB" id="A0A9E7R3L3"/>
<sequence length="73" mass="8047">MLVPLFPGLPGGPELLIILILFGLVIVAPLVLLAVAVVGGVRLFGGSADERVEELERRVEELETELERERRRD</sequence>